<dbReference type="OrthoDB" id="5322539at2759"/>
<comment type="caution">
    <text evidence="2">The sequence shown here is derived from an EMBL/GenBank/DDBJ whole genome shotgun (WGS) entry which is preliminary data.</text>
</comment>
<evidence type="ECO:0000256" key="1">
    <source>
        <dbReference type="SAM" id="Phobius"/>
    </source>
</evidence>
<dbReference type="PANTHER" id="PTHR35041:SF3">
    <property type="entry name" value="FORMYLMETHIONINE DEFORMYLASE-LIKE PROTEIN"/>
    <property type="match status" value="1"/>
</dbReference>
<accession>A0A9P4PW14</accession>
<dbReference type="AlphaFoldDB" id="A0A9P4PW14"/>
<dbReference type="PANTHER" id="PTHR35041">
    <property type="entry name" value="MEDIATOR OF RNA POLYMERASE II TRANSCRIPTION SUBUNIT 1"/>
    <property type="match status" value="1"/>
</dbReference>
<name>A0A9P4PW14_9PLEO</name>
<protein>
    <submittedName>
        <fullName evidence="2">Uncharacterized protein</fullName>
    </submittedName>
</protein>
<keyword evidence="1" id="KW-0812">Transmembrane</keyword>
<dbReference type="Proteomes" id="UP000799764">
    <property type="component" value="Unassembled WGS sequence"/>
</dbReference>
<dbReference type="EMBL" id="MU001492">
    <property type="protein sequence ID" value="KAF2451320.1"/>
    <property type="molecule type" value="Genomic_DNA"/>
</dbReference>
<feature type="transmembrane region" description="Helical" evidence="1">
    <location>
        <begin position="123"/>
        <end position="145"/>
    </location>
</feature>
<evidence type="ECO:0000313" key="3">
    <source>
        <dbReference type="Proteomes" id="UP000799764"/>
    </source>
</evidence>
<feature type="transmembrane region" description="Helical" evidence="1">
    <location>
        <begin position="80"/>
        <end position="103"/>
    </location>
</feature>
<keyword evidence="3" id="KW-1185">Reference proteome</keyword>
<organism evidence="2 3">
    <name type="scientific">Karstenula rhodostoma CBS 690.94</name>
    <dbReference type="NCBI Taxonomy" id="1392251"/>
    <lineage>
        <taxon>Eukaryota</taxon>
        <taxon>Fungi</taxon>
        <taxon>Dikarya</taxon>
        <taxon>Ascomycota</taxon>
        <taxon>Pezizomycotina</taxon>
        <taxon>Dothideomycetes</taxon>
        <taxon>Pleosporomycetidae</taxon>
        <taxon>Pleosporales</taxon>
        <taxon>Massarineae</taxon>
        <taxon>Didymosphaeriaceae</taxon>
        <taxon>Karstenula</taxon>
    </lineage>
</organism>
<gene>
    <name evidence="2" type="ORF">P171DRAFT_4082</name>
</gene>
<sequence>MMEATHERLNSVIAANPHPNNDGKELQVSMITVVPSSSSSSPAIAPDATDTSAKEAVLQLPAPLQQDWQKRRIHRWKSPLMMVIFFLVGLAMSLAHCIFYPSLQGEIVGNSDAQEEKIRFGTAFSFLAQISLGAAIWASYTQWLWRTVKRKEMTVGGLNAAFGADTSVLSLLNLEMLRKLRIGSVMAAFAWYKSSVSPSESAVRNELIIDRGLLLPPFFTPATLFVYQSSNVERIDGLMPFPHIANTTPSVGSAYSYSPPARRGRIQFVDDVSRIFVGPRTIVSLIASATASLGEILPIKLPYNTSSHEIDFYAPIVRCLDANATTVELIESFREQDMANGDGVVVETDSVYYAFVPTYNETGDLYPVLSPRLQTRLSATNELWMTFLRPVIKSGKRVTERHFQVCTLHNATYNLRIERDRDIQNISKSYTINEQVHYPRDNSTSISNMAQHAYTAVMWALCDQLVGKFSWYNNTAWDKNTSLPSPSGAAQFGVLQSPIQRTSLLGSLDLDAFFDLDEANRLYKQPEGNGSLSQQRLMDKAMAKNRTLDVLIEELSFNISVGLMWDPLLTHTKVIPVNITTLVNRYAYKAHGLFIPYVLANIFSLAIVITGLWSYICDGPMPDKKFQDLVSAAEDSSIVHIVRDRKRSVTVVFRNEKLVLQAGNGLDSNDKAGLPTMLKKVWHGGRRKVSCTD</sequence>
<feature type="transmembrane region" description="Helical" evidence="1">
    <location>
        <begin position="594"/>
        <end position="616"/>
    </location>
</feature>
<keyword evidence="1" id="KW-1133">Transmembrane helix</keyword>
<proteinExistence type="predicted"/>
<evidence type="ECO:0000313" key="2">
    <source>
        <dbReference type="EMBL" id="KAF2451320.1"/>
    </source>
</evidence>
<reference evidence="2" key="1">
    <citation type="journal article" date="2020" name="Stud. Mycol.">
        <title>101 Dothideomycetes genomes: a test case for predicting lifestyles and emergence of pathogens.</title>
        <authorList>
            <person name="Haridas S."/>
            <person name="Albert R."/>
            <person name="Binder M."/>
            <person name="Bloem J."/>
            <person name="Labutti K."/>
            <person name="Salamov A."/>
            <person name="Andreopoulos B."/>
            <person name="Baker S."/>
            <person name="Barry K."/>
            <person name="Bills G."/>
            <person name="Bluhm B."/>
            <person name="Cannon C."/>
            <person name="Castanera R."/>
            <person name="Culley D."/>
            <person name="Daum C."/>
            <person name="Ezra D."/>
            <person name="Gonzalez J."/>
            <person name="Henrissat B."/>
            <person name="Kuo A."/>
            <person name="Liang C."/>
            <person name="Lipzen A."/>
            <person name="Lutzoni F."/>
            <person name="Magnuson J."/>
            <person name="Mondo S."/>
            <person name="Nolan M."/>
            <person name="Ohm R."/>
            <person name="Pangilinan J."/>
            <person name="Park H.-J."/>
            <person name="Ramirez L."/>
            <person name="Alfaro M."/>
            <person name="Sun H."/>
            <person name="Tritt A."/>
            <person name="Yoshinaga Y."/>
            <person name="Zwiers L.-H."/>
            <person name="Turgeon B."/>
            <person name="Goodwin S."/>
            <person name="Spatafora J."/>
            <person name="Crous P."/>
            <person name="Grigoriev I."/>
        </authorList>
    </citation>
    <scope>NUCLEOTIDE SEQUENCE</scope>
    <source>
        <strain evidence="2">CBS 690.94</strain>
    </source>
</reference>
<keyword evidence="1" id="KW-0472">Membrane</keyword>